<proteinExistence type="predicted"/>
<dbReference type="AlphaFoldDB" id="A0A0E9Q6A7"/>
<reference evidence="1" key="1">
    <citation type="submission" date="2014-11" db="EMBL/GenBank/DDBJ databases">
        <authorList>
            <person name="Amaro Gonzalez C."/>
        </authorList>
    </citation>
    <scope>NUCLEOTIDE SEQUENCE</scope>
</reference>
<dbReference type="EMBL" id="GBXM01096318">
    <property type="protein sequence ID" value="JAH12259.1"/>
    <property type="molecule type" value="Transcribed_RNA"/>
</dbReference>
<sequence>MSLASYLGVRGLCVFTSYWQIIFL</sequence>
<protein>
    <submittedName>
        <fullName evidence="1">Uncharacterized protein</fullName>
    </submittedName>
</protein>
<reference evidence="1" key="2">
    <citation type="journal article" date="2015" name="Fish Shellfish Immunol.">
        <title>Early steps in the European eel (Anguilla anguilla)-Vibrio vulnificus interaction in the gills: Role of the RtxA13 toxin.</title>
        <authorList>
            <person name="Callol A."/>
            <person name="Pajuelo D."/>
            <person name="Ebbesson L."/>
            <person name="Teles M."/>
            <person name="MacKenzie S."/>
            <person name="Amaro C."/>
        </authorList>
    </citation>
    <scope>NUCLEOTIDE SEQUENCE</scope>
</reference>
<organism evidence="1">
    <name type="scientific">Anguilla anguilla</name>
    <name type="common">European freshwater eel</name>
    <name type="synonym">Muraena anguilla</name>
    <dbReference type="NCBI Taxonomy" id="7936"/>
    <lineage>
        <taxon>Eukaryota</taxon>
        <taxon>Metazoa</taxon>
        <taxon>Chordata</taxon>
        <taxon>Craniata</taxon>
        <taxon>Vertebrata</taxon>
        <taxon>Euteleostomi</taxon>
        <taxon>Actinopterygii</taxon>
        <taxon>Neopterygii</taxon>
        <taxon>Teleostei</taxon>
        <taxon>Anguilliformes</taxon>
        <taxon>Anguillidae</taxon>
        <taxon>Anguilla</taxon>
    </lineage>
</organism>
<name>A0A0E9Q6A7_ANGAN</name>
<evidence type="ECO:0000313" key="1">
    <source>
        <dbReference type="EMBL" id="JAH12259.1"/>
    </source>
</evidence>
<accession>A0A0E9Q6A7</accession>